<dbReference type="AlphaFoldDB" id="A0A8S3WNZ7"/>
<sequence length="167" mass="18063">MNELAKNSGAKCDTLKTLWLARPPTRVRVILATNRAEMKLENLAEMANKVMDNLCNGKLLAVDDGSARSSSLSPTVAEVNVELLTQMKTMALELKTLRSEGNAINNCDHNNGGRRCVTVLVPGSVHRNRRHAVKTGCAGTTSDTARRHDGASLPAIGRRLTTTTSRI</sequence>
<feature type="region of interest" description="Disordered" evidence="1">
    <location>
        <begin position="133"/>
        <end position="167"/>
    </location>
</feature>
<reference evidence="2" key="1">
    <citation type="submission" date="2021-04" db="EMBL/GenBank/DDBJ databases">
        <authorList>
            <person name="Tunstrom K."/>
        </authorList>
    </citation>
    <scope>NUCLEOTIDE SEQUENCE</scope>
</reference>
<protein>
    <submittedName>
        <fullName evidence="2">(apollo) hypothetical protein</fullName>
    </submittedName>
</protein>
<dbReference type="Proteomes" id="UP000691718">
    <property type="component" value="Unassembled WGS sequence"/>
</dbReference>
<dbReference type="EMBL" id="CAJQZP010000585">
    <property type="protein sequence ID" value="CAG4969712.1"/>
    <property type="molecule type" value="Genomic_DNA"/>
</dbReference>
<evidence type="ECO:0000256" key="1">
    <source>
        <dbReference type="SAM" id="MobiDB-lite"/>
    </source>
</evidence>
<accession>A0A8S3WNZ7</accession>
<proteinExistence type="predicted"/>
<name>A0A8S3WNZ7_PARAO</name>
<comment type="caution">
    <text evidence="2">The sequence shown here is derived from an EMBL/GenBank/DDBJ whole genome shotgun (WGS) entry which is preliminary data.</text>
</comment>
<organism evidence="2 3">
    <name type="scientific">Parnassius apollo</name>
    <name type="common">Apollo butterfly</name>
    <name type="synonym">Papilio apollo</name>
    <dbReference type="NCBI Taxonomy" id="110799"/>
    <lineage>
        <taxon>Eukaryota</taxon>
        <taxon>Metazoa</taxon>
        <taxon>Ecdysozoa</taxon>
        <taxon>Arthropoda</taxon>
        <taxon>Hexapoda</taxon>
        <taxon>Insecta</taxon>
        <taxon>Pterygota</taxon>
        <taxon>Neoptera</taxon>
        <taxon>Endopterygota</taxon>
        <taxon>Lepidoptera</taxon>
        <taxon>Glossata</taxon>
        <taxon>Ditrysia</taxon>
        <taxon>Papilionoidea</taxon>
        <taxon>Papilionidae</taxon>
        <taxon>Parnassiinae</taxon>
        <taxon>Parnassini</taxon>
        <taxon>Parnassius</taxon>
        <taxon>Parnassius</taxon>
    </lineage>
</organism>
<evidence type="ECO:0000313" key="3">
    <source>
        <dbReference type="Proteomes" id="UP000691718"/>
    </source>
</evidence>
<dbReference type="OrthoDB" id="10257314at2759"/>
<evidence type="ECO:0000313" key="2">
    <source>
        <dbReference type="EMBL" id="CAG4969712.1"/>
    </source>
</evidence>
<keyword evidence="3" id="KW-1185">Reference proteome</keyword>
<gene>
    <name evidence="2" type="ORF">PAPOLLO_LOCUS8146</name>
</gene>